<dbReference type="InterPro" id="IPR036396">
    <property type="entry name" value="Cyt_P450_sf"/>
</dbReference>
<dbReference type="PANTHER" id="PTHR24296">
    <property type="entry name" value="CYTOCHROME P450"/>
    <property type="match status" value="1"/>
</dbReference>
<keyword evidence="8" id="KW-1185">Reference proteome</keyword>
<protein>
    <submittedName>
        <fullName evidence="7">Protein kinase alk2</fullName>
    </submittedName>
</protein>
<keyword evidence="4 5" id="KW-0408">Iron</keyword>
<dbReference type="GO" id="GO:0020037">
    <property type="term" value="F:heme binding"/>
    <property type="evidence" value="ECO:0007669"/>
    <property type="project" value="InterPro"/>
</dbReference>
<dbReference type="PRINTS" id="PR00463">
    <property type="entry name" value="EP450I"/>
</dbReference>
<dbReference type="GO" id="GO:0005506">
    <property type="term" value="F:iron ion binding"/>
    <property type="evidence" value="ECO:0007669"/>
    <property type="project" value="InterPro"/>
</dbReference>
<dbReference type="PROSITE" id="PS00086">
    <property type="entry name" value="CYTOCHROME_P450"/>
    <property type="match status" value="1"/>
</dbReference>
<evidence type="ECO:0000256" key="2">
    <source>
        <dbReference type="ARBA" id="ARBA00022723"/>
    </source>
</evidence>
<organism evidence="7 8">
    <name type="scientific">Boothiomyces macroporosus</name>
    <dbReference type="NCBI Taxonomy" id="261099"/>
    <lineage>
        <taxon>Eukaryota</taxon>
        <taxon>Fungi</taxon>
        <taxon>Fungi incertae sedis</taxon>
        <taxon>Chytridiomycota</taxon>
        <taxon>Chytridiomycota incertae sedis</taxon>
        <taxon>Chytridiomycetes</taxon>
        <taxon>Rhizophydiales</taxon>
        <taxon>Terramycetaceae</taxon>
        <taxon>Boothiomyces</taxon>
    </lineage>
</organism>
<evidence type="ECO:0000313" key="8">
    <source>
        <dbReference type="Proteomes" id="UP001210925"/>
    </source>
</evidence>
<evidence type="ECO:0000256" key="6">
    <source>
        <dbReference type="RuleBase" id="RU000461"/>
    </source>
</evidence>
<evidence type="ECO:0000313" key="7">
    <source>
        <dbReference type="EMBL" id="KAJ3251380.1"/>
    </source>
</evidence>
<proteinExistence type="inferred from homology"/>
<keyword evidence="2 5" id="KW-0479">Metal-binding</keyword>
<dbReference type="EMBL" id="JADGKB010000185">
    <property type="protein sequence ID" value="KAJ3251380.1"/>
    <property type="molecule type" value="Genomic_DNA"/>
</dbReference>
<accession>A0AAD5U9B4</accession>
<evidence type="ECO:0000256" key="4">
    <source>
        <dbReference type="ARBA" id="ARBA00023004"/>
    </source>
</evidence>
<dbReference type="InterPro" id="IPR001128">
    <property type="entry name" value="Cyt_P450"/>
</dbReference>
<comment type="similarity">
    <text evidence="1 6">Belongs to the cytochrome P450 family.</text>
</comment>
<dbReference type="PRINTS" id="PR00385">
    <property type="entry name" value="P450"/>
</dbReference>
<dbReference type="Proteomes" id="UP001210925">
    <property type="component" value="Unassembled WGS sequence"/>
</dbReference>
<dbReference type="Gene3D" id="1.10.630.10">
    <property type="entry name" value="Cytochrome P450"/>
    <property type="match status" value="1"/>
</dbReference>
<dbReference type="GO" id="GO:0006629">
    <property type="term" value="P:lipid metabolic process"/>
    <property type="evidence" value="ECO:0007669"/>
    <property type="project" value="UniProtKB-ARBA"/>
</dbReference>
<keyword evidence="6" id="KW-0503">Monooxygenase</keyword>
<dbReference type="InterPro" id="IPR002401">
    <property type="entry name" value="Cyt_P450_E_grp-I"/>
</dbReference>
<dbReference type="SUPFAM" id="SSF48264">
    <property type="entry name" value="Cytochrome P450"/>
    <property type="match status" value="1"/>
</dbReference>
<keyword evidence="3 6" id="KW-0560">Oxidoreductase</keyword>
<comment type="cofactor">
    <cofactor evidence="5">
        <name>heme</name>
        <dbReference type="ChEBI" id="CHEBI:30413"/>
    </cofactor>
</comment>
<evidence type="ECO:0000256" key="5">
    <source>
        <dbReference type="PIRSR" id="PIRSR602401-1"/>
    </source>
</evidence>
<gene>
    <name evidence="7" type="primary">ALK2_5</name>
    <name evidence="7" type="ORF">HK103_002427</name>
</gene>
<feature type="binding site" description="axial binding residue" evidence="5">
    <location>
        <position position="376"/>
    </location>
    <ligand>
        <name>heme</name>
        <dbReference type="ChEBI" id="CHEBI:30413"/>
    </ligand>
    <ligandPart>
        <name>Fe</name>
        <dbReference type="ChEBI" id="CHEBI:18248"/>
    </ligandPart>
</feature>
<sequence length="428" mass="49205">MSEYLCEELLDPSFSGAKVFSIAFTESAIMINDPESLEYVLNTNFENYVKGSFFSCRLSEFLGQGIFNVDGHHWYIQRKIGSKIFTTRAFKTNIETVFTEKIKVFLNLIESTNGKAVDVHDMFHKFFMDTFGKIAYGYEIDSMSKTTVPFAQAFDRIQKVTSDRFSNPLFKYTDPFVYPGFNHDIQVIREFGTKIIQERKRGGTESKSDLLSLFMDYTNEDGSKLDDDQLIDSVLNFLLAGRDTTAQALSWTFYCLFKNQAALKTLNKEIETYLQEEEIPDYDTIKKMKYANAVFKETLRLYPSVPRVAKIAVNDDVLPNGTNIPRGAVIGYVPYAFGRNKDVWEDPLTYKPERWLSGKQATQYEYPVFNCGPRICLGKSLAEIQGVFVLVCILKKYYFTVENMDMIVPGVSLTFPMKHGMQVRFYNK</sequence>
<dbReference type="InterPro" id="IPR017972">
    <property type="entry name" value="Cyt_P450_CS"/>
</dbReference>
<evidence type="ECO:0000256" key="3">
    <source>
        <dbReference type="ARBA" id="ARBA00023002"/>
    </source>
</evidence>
<dbReference type="GO" id="GO:0016301">
    <property type="term" value="F:kinase activity"/>
    <property type="evidence" value="ECO:0007669"/>
    <property type="project" value="UniProtKB-KW"/>
</dbReference>
<comment type="caution">
    <text evidence="7">The sequence shown here is derived from an EMBL/GenBank/DDBJ whole genome shotgun (WGS) entry which is preliminary data.</text>
</comment>
<name>A0AAD5U9B4_9FUNG</name>
<reference evidence="7" key="1">
    <citation type="submission" date="2020-05" db="EMBL/GenBank/DDBJ databases">
        <title>Phylogenomic resolution of chytrid fungi.</title>
        <authorList>
            <person name="Stajich J.E."/>
            <person name="Amses K."/>
            <person name="Simmons R."/>
            <person name="Seto K."/>
            <person name="Myers J."/>
            <person name="Bonds A."/>
            <person name="Quandt C.A."/>
            <person name="Barry K."/>
            <person name="Liu P."/>
            <person name="Grigoriev I."/>
            <person name="Longcore J.E."/>
            <person name="James T.Y."/>
        </authorList>
    </citation>
    <scope>NUCLEOTIDE SEQUENCE</scope>
    <source>
        <strain evidence="7">PLAUS21</strain>
    </source>
</reference>
<evidence type="ECO:0000256" key="1">
    <source>
        <dbReference type="ARBA" id="ARBA00010617"/>
    </source>
</evidence>
<keyword evidence="7" id="KW-0808">Transferase</keyword>
<dbReference type="Pfam" id="PF00067">
    <property type="entry name" value="p450"/>
    <property type="match status" value="1"/>
</dbReference>
<keyword evidence="5 6" id="KW-0349">Heme</keyword>
<keyword evidence="7" id="KW-0418">Kinase</keyword>
<dbReference type="GO" id="GO:0004497">
    <property type="term" value="F:monooxygenase activity"/>
    <property type="evidence" value="ECO:0007669"/>
    <property type="project" value="UniProtKB-KW"/>
</dbReference>
<dbReference type="GO" id="GO:0016705">
    <property type="term" value="F:oxidoreductase activity, acting on paired donors, with incorporation or reduction of molecular oxygen"/>
    <property type="evidence" value="ECO:0007669"/>
    <property type="project" value="InterPro"/>
</dbReference>
<dbReference type="AlphaFoldDB" id="A0AAD5U9B4"/>